<evidence type="ECO:0000256" key="6">
    <source>
        <dbReference type="ARBA" id="ARBA00023136"/>
    </source>
</evidence>
<name>A0A438GI79_VITVI</name>
<keyword evidence="3 8" id="KW-0812">Transmembrane</keyword>
<comment type="caution">
    <text evidence="9">The sequence shown here is derived from an EMBL/GenBank/DDBJ whole genome shotgun (WGS) entry which is preliminary data.</text>
</comment>
<dbReference type="Pfam" id="PF03094">
    <property type="entry name" value="Mlo"/>
    <property type="match status" value="1"/>
</dbReference>
<protein>
    <submittedName>
        <fullName evidence="9">MLO-like protein 14</fullName>
    </submittedName>
</protein>
<dbReference type="EMBL" id="QGNW01000131">
    <property type="protein sequence ID" value="RVW93144.1"/>
    <property type="molecule type" value="Genomic_DNA"/>
</dbReference>
<evidence type="ECO:0000256" key="2">
    <source>
        <dbReference type="ARBA" id="ARBA00006574"/>
    </source>
</evidence>
<feature type="transmembrane region" description="Helical" evidence="8">
    <location>
        <begin position="35"/>
        <end position="57"/>
    </location>
</feature>
<evidence type="ECO:0000256" key="1">
    <source>
        <dbReference type="ARBA" id="ARBA00004141"/>
    </source>
</evidence>
<accession>A0A438GI79</accession>
<reference evidence="9 11" key="1">
    <citation type="journal article" date="2018" name="PLoS Genet.">
        <title>Population sequencing reveals clonal diversity and ancestral inbreeding in the grapevine cultivar Chardonnay.</title>
        <authorList>
            <person name="Roach M.J."/>
            <person name="Johnson D.L."/>
            <person name="Bohlmann J."/>
            <person name="van Vuuren H.J."/>
            <person name="Jones S.J."/>
            <person name="Pretorius I.S."/>
            <person name="Schmidt S.A."/>
            <person name="Borneman A.R."/>
        </authorList>
    </citation>
    <scope>NUCLEOTIDE SEQUENCE [LARGE SCALE GENOMIC DNA]</scope>
    <source>
        <strain evidence="11">cv. Chardonnay</strain>
        <strain evidence="9">I10V1</strain>
        <tissue evidence="9">Leaf</tissue>
    </source>
</reference>
<evidence type="ECO:0000256" key="5">
    <source>
        <dbReference type="ARBA" id="ARBA00022989"/>
    </source>
</evidence>
<evidence type="ECO:0000256" key="3">
    <source>
        <dbReference type="ARBA" id="ARBA00022692"/>
    </source>
</evidence>
<evidence type="ECO:0000313" key="11">
    <source>
        <dbReference type="Proteomes" id="UP000288805"/>
    </source>
</evidence>
<dbReference type="Proteomes" id="UP000288805">
    <property type="component" value="Unassembled WGS sequence"/>
</dbReference>
<evidence type="ECO:0000313" key="10">
    <source>
        <dbReference type="EMBL" id="RVW93144.1"/>
    </source>
</evidence>
<keyword evidence="6 8" id="KW-0472">Membrane</keyword>
<evidence type="ECO:0000256" key="7">
    <source>
        <dbReference type="ARBA" id="ARBA00023265"/>
    </source>
</evidence>
<evidence type="ECO:0000256" key="4">
    <source>
        <dbReference type="ARBA" id="ARBA00022821"/>
    </source>
</evidence>
<dbReference type="EMBL" id="QGNW01000426">
    <property type="protein sequence ID" value="RVW71919.1"/>
    <property type="molecule type" value="Genomic_DNA"/>
</dbReference>
<comment type="subcellular location">
    <subcellularLocation>
        <location evidence="1">Membrane</location>
        <topology evidence="1">Multi-pass membrane protein</topology>
    </subcellularLocation>
</comment>
<comment type="similarity">
    <text evidence="2">Belongs to the MLO family.</text>
</comment>
<keyword evidence="7" id="KW-0568">Pathogenesis-related protein</keyword>
<dbReference type="GO" id="GO:0016020">
    <property type="term" value="C:membrane"/>
    <property type="evidence" value="ECO:0007669"/>
    <property type="project" value="UniProtKB-SubCell"/>
</dbReference>
<dbReference type="InterPro" id="IPR004326">
    <property type="entry name" value="Mlo"/>
</dbReference>
<keyword evidence="4" id="KW-0611">Plant defense</keyword>
<evidence type="ECO:0000256" key="8">
    <source>
        <dbReference type="SAM" id="Phobius"/>
    </source>
</evidence>
<keyword evidence="5 8" id="KW-1133">Transmembrane helix</keyword>
<dbReference type="GO" id="GO:0006952">
    <property type="term" value="P:defense response"/>
    <property type="evidence" value="ECO:0007669"/>
    <property type="project" value="UniProtKB-KW"/>
</dbReference>
<proteinExistence type="inferred from homology"/>
<gene>
    <name evidence="9" type="primary">MLO14_2</name>
    <name evidence="10" type="synonym">MLO14_1</name>
    <name evidence="10" type="ORF">CK203_031403</name>
    <name evidence="9" type="ORF">CK203_052519</name>
</gene>
<sequence length="74" mass="8209">MDTKSHGAGFSPFVHYALQLGVFGMEENEKETRSLALTPTWSVTLVLTIFVAVSLLMERSIHRLSNLSGIQQIC</sequence>
<dbReference type="AlphaFoldDB" id="A0A438GI79"/>
<evidence type="ECO:0000313" key="9">
    <source>
        <dbReference type="EMBL" id="RVW71919.1"/>
    </source>
</evidence>
<organism evidence="9 11">
    <name type="scientific">Vitis vinifera</name>
    <name type="common">Grape</name>
    <dbReference type="NCBI Taxonomy" id="29760"/>
    <lineage>
        <taxon>Eukaryota</taxon>
        <taxon>Viridiplantae</taxon>
        <taxon>Streptophyta</taxon>
        <taxon>Embryophyta</taxon>
        <taxon>Tracheophyta</taxon>
        <taxon>Spermatophyta</taxon>
        <taxon>Magnoliopsida</taxon>
        <taxon>eudicotyledons</taxon>
        <taxon>Gunneridae</taxon>
        <taxon>Pentapetalae</taxon>
        <taxon>rosids</taxon>
        <taxon>Vitales</taxon>
        <taxon>Vitaceae</taxon>
        <taxon>Viteae</taxon>
        <taxon>Vitis</taxon>
    </lineage>
</organism>